<evidence type="ECO:0000313" key="1">
    <source>
        <dbReference type="EMBL" id="KNZ63757.1"/>
    </source>
</evidence>
<dbReference type="EMBL" id="LAVV01001166">
    <property type="protein sequence ID" value="KNZ63757.1"/>
    <property type="molecule type" value="Genomic_DNA"/>
</dbReference>
<sequence length="369" mass="41810">MTKYHQRATGLINDSPRSLVSSPKTWMRFAEKPFEDDRSVSFYVFLMHPLGMDFPMKAGVGSLITWAEARKCIRRSPAAATILSAVSPSVSPQGSQRTCVAIFISCVHAIIPSPKAEVSYEEALAQRWSLIMFAQTFRVFLFVWRIASSLCHYPSHKICSQGPVTKNKTLLIIPYQKSKLYRYVGSYIRILNTMTIDVGNQNTWVFPNISFPFQSVSVCRLPRIMRTAIKDVRQAGISNNQGFICTPVATSKGSVIASCLQWPKWVSWDLPHLHFEYAPVSKIIEWHCLPVKIYLSQSDFPQGPIYAFITLSAFFCTGCRVDKSKDDEFGPVDFVSEVSIMEMCFRCQDLCQLKHHAKFHVKTCQVTCS</sequence>
<organism evidence="1 2">
    <name type="scientific">Puccinia sorghi</name>
    <dbReference type="NCBI Taxonomy" id="27349"/>
    <lineage>
        <taxon>Eukaryota</taxon>
        <taxon>Fungi</taxon>
        <taxon>Dikarya</taxon>
        <taxon>Basidiomycota</taxon>
        <taxon>Pucciniomycotina</taxon>
        <taxon>Pucciniomycetes</taxon>
        <taxon>Pucciniales</taxon>
        <taxon>Pucciniaceae</taxon>
        <taxon>Puccinia</taxon>
    </lineage>
</organism>
<name>A0A0L6VT05_9BASI</name>
<keyword evidence="2" id="KW-1185">Reference proteome</keyword>
<gene>
    <name evidence="1" type="ORF">VP01_1104g1</name>
</gene>
<dbReference type="VEuPathDB" id="FungiDB:VP01_1104g1"/>
<reference evidence="1 2" key="1">
    <citation type="submission" date="2015-08" db="EMBL/GenBank/DDBJ databases">
        <title>Next Generation Sequencing and Analysis of the Genome of Puccinia sorghi L Schw, the Causal Agent of Maize Common Rust.</title>
        <authorList>
            <person name="Rochi L."/>
            <person name="Burguener G."/>
            <person name="Darino M."/>
            <person name="Turjanski A."/>
            <person name="Kreff E."/>
            <person name="Dieguez M.J."/>
            <person name="Sacco F."/>
        </authorList>
    </citation>
    <scope>NUCLEOTIDE SEQUENCE [LARGE SCALE GENOMIC DNA]</scope>
    <source>
        <strain evidence="1 2">RO10H11247</strain>
    </source>
</reference>
<proteinExistence type="predicted"/>
<dbReference type="AlphaFoldDB" id="A0A0L6VT05"/>
<comment type="caution">
    <text evidence="1">The sequence shown here is derived from an EMBL/GenBank/DDBJ whole genome shotgun (WGS) entry which is preliminary data.</text>
</comment>
<evidence type="ECO:0000313" key="2">
    <source>
        <dbReference type="Proteomes" id="UP000037035"/>
    </source>
</evidence>
<dbReference type="Proteomes" id="UP000037035">
    <property type="component" value="Unassembled WGS sequence"/>
</dbReference>
<protein>
    <submittedName>
        <fullName evidence="1">Uncharacterized protein</fullName>
    </submittedName>
</protein>
<accession>A0A0L6VT05</accession>